<feature type="compositionally biased region" description="Acidic residues" evidence="1">
    <location>
        <begin position="557"/>
        <end position="566"/>
    </location>
</feature>
<gene>
    <name evidence="2" type="ORF">PMZ80_010016</name>
</gene>
<accession>A0ABR0RBD1</accession>
<feature type="compositionally biased region" description="Basic and acidic residues" evidence="1">
    <location>
        <begin position="500"/>
        <end position="519"/>
    </location>
</feature>
<evidence type="ECO:0000313" key="2">
    <source>
        <dbReference type="EMBL" id="KAK5937887.1"/>
    </source>
</evidence>
<protein>
    <submittedName>
        <fullName evidence="2">Uncharacterized protein</fullName>
    </submittedName>
</protein>
<dbReference type="EMBL" id="JAVHJV010000015">
    <property type="protein sequence ID" value="KAK5937887.1"/>
    <property type="molecule type" value="Genomic_DNA"/>
</dbReference>
<feature type="compositionally biased region" description="Polar residues" evidence="1">
    <location>
        <begin position="421"/>
        <end position="433"/>
    </location>
</feature>
<evidence type="ECO:0000313" key="3">
    <source>
        <dbReference type="Proteomes" id="UP001334248"/>
    </source>
</evidence>
<comment type="caution">
    <text evidence="2">The sequence shown here is derived from an EMBL/GenBank/DDBJ whole genome shotgun (WGS) entry which is preliminary data.</text>
</comment>
<dbReference type="RefSeq" id="XP_064725977.1">
    <property type="nucleotide sequence ID" value="XM_064878409.1"/>
</dbReference>
<feature type="compositionally biased region" description="Polar residues" evidence="1">
    <location>
        <begin position="461"/>
        <end position="470"/>
    </location>
</feature>
<dbReference type="Proteomes" id="UP001334248">
    <property type="component" value="Unassembled WGS sequence"/>
</dbReference>
<sequence length="566" mass="62183">MPFDAVPNGTSGLLAVKPAAGKRPDLDYTPTTSARTHFQKSLPLHQISDGAGFVSAAHQSPVYKSLESKYILLLEALRHVNGTLDFARLAYKAGTSTLNEARQSLIKLSQDAGGEPIIIEGNKLGTGRDESSQYAARTGGVSIDKTNAVQSNRGSTNEVSSAQIDSALSIDSTVPIHETRSRDNKQATQRPLISDNVTAVVLVHEKDLPAYTVPGTAIPKIPSKMNPEEGVAFLLTCIESQKWPMKFVDPGRALGLSSQTAQARYERLKRTVESGGWPPAKTAKLVQSRMIHPAVHHYLLQQERNLHRPLSKFKQEKLNAEVIMKHMNVPASELDRGFVEVFNQGDNSDVEVLEVDEEPPPLIPSSRNVKRKASVATLGDAPTGNSKRRSMEKQRLKRAEEALDKSGRAVSSSDDDHADINEQNDMPCQTESIPDSEDDVEIELVKLGPASLQRLLHPKQWQKSPAASTRNQHRWSPPKRGKATSTRPSSGRKKRPKARRACDECKRTRNKCTHGENDPNSKLYASYGYQPPPAHSSDDDSGGWGIDLEEEKKEGGEQDVEVLDLC</sequence>
<reference evidence="2 3" key="1">
    <citation type="journal article" date="2023" name="Res Sq">
        <title>Genomic and morphological characterization of Knufia obscura isolated from the Mars 2020 spacecraft assembly facility.</title>
        <authorList>
            <person name="Chander A.M."/>
            <person name="Teixeira M.M."/>
            <person name="Singh N.K."/>
            <person name="Williams M.P."/>
            <person name="Parker C.W."/>
            <person name="Leo P."/>
            <person name="Stajich J.E."/>
            <person name="Torok T."/>
            <person name="Tighe S."/>
            <person name="Mason C.E."/>
            <person name="Venkateswaran K."/>
        </authorList>
    </citation>
    <scope>NUCLEOTIDE SEQUENCE [LARGE SCALE GENOMIC DNA]</scope>
    <source>
        <strain evidence="2 3">CCFEE 5817</strain>
    </source>
</reference>
<feature type="region of interest" description="Disordered" evidence="1">
    <location>
        <begin position="456"/>
        <end position="566"/>
    </location>
</feature>
<keyword evidence="3" id="KW-1185">Reference proteome</keyword>
<dbReference type="GeneID" id="90003465"/>
<name>A0ABR0RBD1_9EURO</name>
<feature type="compositionally biased region" description="Basic residues" evidence="1">
    <location>
        <begin position="490"/>
        <end position="499"/>
    </location>
</feature>
<evidence type="ECO:0000256" key="1">
    <source>
        <dbReference type="SAM" id="MobiDB-lite"/>
    </source>
</evidence>
<organism evidence="2 3">
    <name type="scientific">Knufia obscura</name>
    <dbReference type="NCBI Taxonomy" id="1635080"/>
    <lineage>
        <taxon>Eukaryota</taxon>
        <taxon>Fungi</taxon>
        <taxon>Dikarya</taxon>
        <taxon>Ascomycota</taxon>
        <taxon>Pezizomycotina</taxon>
        <taxon>Eurotiomycetes</taxon>
        <taxon>Chaetothyriomycetidae</taxon>
        <taxon>Chaetothyriales</taxon>
        <taxon>Trichomeriaceae</taxon>
        <taxon>Knufia</taxon>
    </lineage>
</organism>
<proteinExistence type="predicted"/>
<feature type="compositionally biased region" description="Basic and acidic residues" evidence="1">
    <location>
        <begin position="389"/>
        <end position="407"/>
    </location>
</feature>
<feature type="region of interest" description="Disordered" evidence="1">
    <location>
        <begin position="351"/>
        <end position="435"/>
    </location>
</feature>
<feature type="compositionally biased region" description="Basic residues" evidence="1">
    <location>
        <begin position="471"/>
        <end position="482"/>
    </location>
</feature>